<keyword evidence="10 11" id="KW-0012">Acyltransferase</keyword>
<evidence type="ECO:0000256" key="7">
    <source>
        <dbReference type="ARBA" id="ARBA00022832"/>
    </source>
</evidence>
<dbReference type="PANTHER" id="PTHR11712:SF336">
    <property type="entry name" value="3-OXOACYL-[ACYL-CARRIER-PROTEIN] SYNTHASE, MITOCHONDRIAL"/>
    <property type="match status" value="1"/>
</dbReference>
<dbReference type="InterPro" id="IPR018201">
    <property type="entry name" value="Ketoacyl_synth_AS"/>
</dbReference>
<comment type="function">
    <text evidence="11">Involved in the type II fatty acid elongation cycle. Catalyzes the elongation of a wide range of acyl-ACP by the addition of two carbons from malonyl-ACP to an acyl acceptor. Can efficiently catalyze the conversion of palmitoleoyl-ACP (cis-hexadec-9-enoyl-ACP) to cis-vaccenoyl-ACP (cis-octadec-11-enoyl-ACP), an essential step in the thermal regulation of fatty acid composition.</text>
</comment>
<dbReference type="GO" id="GO:0006633">
    <property type="term" value="P:fatty acid biosynthetic process"/>
    <property type="evidence" value="ECO:0007669"/>
    <property type="project" value="UniProtKB-UniRule"/>
</dbReference>
<keyword evidence="5 11" id="KW-0444">Lipid biosynthesis</keyword>
<dbReference type="SMART" id="SM00825">
    <property type="entry name" value="PKS_KS"/>
    <property type="match status" value="1"/>
</dbReference>
<evidence type="ECO:0000256" key="11">
    <source>
        <dbReference type="PIRNR" id="PIRNR000447"/>
    </source>
</evidence>
<dbReference type="GO" id="GO:0004315">
    <property type="term" value="F:3-oxoacyl-[acyl-carrier-protein] synthase activity"/>
    <property type="evidence" value="ECO:0007669"/>
    <property type="project" value="UniProtKB-UniRule"/>
</dbReference>
<dbReference type="Proteomes" id="UP000004095">
    <property type="component" value="Unassembled WGS sequence"/>
</dbReference>
<dbReference type="EC" id="2.3.1.179" evidence="3 11"/>
<dbReference type="PROSITE" id="PS52004">
    <property type="entry name" value="KS3_2"/>
    <property type="match status" value="1"/>
</dbReference>
<dbReference type="InterPro" id="IPR017568">
    <property type="entry name" value="3-oxoacyl-ACP_synth-2"/>
</dbReference>
<dbReference type="EMBL" id="AAWS01000015">
    <property type="protein sequence ID" value="EAY28489.1"/>
    <property type="molecule type" value="Genomic_DNA"/>
</dbReference>
<dbReference type="eggNOG" id="COG0304">
    <property type="taxonomic scope" value="Bacteria"/>
</dbReference>
<evidence type="ECO:0000256" key="3">
    <source>
        <dbReference type="ARBA" id="ARBA00012356"/>
    </source>
</evidence>
<dbReference type="AlphaFoldDB" id="A1ZLV7"/>
<evidence type="ECO:0000259" key="14">
    <source>
        <dbReference type="PROSITE" id="PS52004"/>
    </source>
</evidence>
<name>A1ZLV7_MICM2</name>
<keyword evidence="16" id="KW-1185">Reference proteome</keyword>
<dbReference type="Pfam" id="PF00109">
    <property type="entry name" value="ketoacyl-synt"/>
    <property type="match status" value="1"/>
</dbReference>
<dbReference type="InterPro" id="IPR000794">
    <property type="entry name" value="Beta-ketoacyl_synthase"/>
</dbReference>
<keyword evidence="9 11" id="KW-0275">Fatty acid biosynthesis</keyword>
<evidence type="ECO:0000256" key="6">
    <source>
        <dbReference type="ARBA" id="ARBA00022679"/>
    </source>
</evidence>
<evidence type="ECO:0000313" key="16">
    <source>
        <dbReference type="Proteomes" id="UP000004095"/>
    </source>
</evidence>
<dbReference type="PROSITE" id="PS00606">
    <property type="entry name" value="KS3_1"/>
    <property type="match status" value="1"/>
</dbReference>
<evidence type="ECO:0000256" key="1">
    <source>
        <dbReference type="ARBA" id="ARBA00005194"/>
    </source>
</evidence>
<proteinExistence type="inferred from homology"/>
<dbReference type="SUPFAM" id="SSF53901">
    <property type="entry name" value="Thiolase-like"/>
    <property type="match status" value="2"/>
</dbReference>
<gene>
    <name evidence="15" type="ORF">M23134_04336</name>
</gene>
<evidence type="ECO:0000256" key="9">
    <source>
        <dbReference type="ARBA" id="ARBA00023160"/>
    </source>
</evidence>
<protein>
    <recommendedName>
        <fullName evidence="4 11">3-oxoacyl-[acyl-carrier-protein] synthase 2</fullName>
        <ecNumber evidence="3 11">2.3.1.179</ecNumber>
    </recommendedName>
</protein>
<accession>A1ZLV7</accession>
<evidence type="ECO:0000256" key="2">
    <source>
        <dbReference type="ARBA" id="ARBA00008467"/>
    </source>
</evidence>
<dbReference type="RefSeq" id="WP_002697685.1">
    <property type="nucleotide sequence ID" value="NZ_AAWS01000015.1"/>
</dbReference>
<dbReference type="UniPathway" id="UPA00094"/>
<feature type="domain" description="Ketosynthase family 3 (KS3)" evidence="14">
    <location>
        <begin position="10"/>
        <end position="421"/>
    </location>
</feature>
<dbReference type="PIRSF" id="PIRSF000447">
    <property type="entry name" value="KAS_II"/>
    <property type="match status" value="1"/>
</dbReference>
<keyword evidence="7" id="KW-0276">Fatty acid metabolism</keyword>
<feature type="active site" description="For beta-ketoacyl synthase activity" evidence="12">
    <location>
        <position position="172"/>
    </location>
</feature>
<dbReference type="CDD" id="cd00834">
    <property type="entry name" value="KAS_I_II"/>
    <property type="match status" value="1"/>
</dbReference>
<comment type="catalytic activity">
    <reaction evidence="11">
        <text>(9Z)-hexadecenoyl-[ACP] + malonyl-[ACP] + H(+) = 3-oxo-(11Z)-octadecenoyl-[ACP] + holo-[ACP] + CO2</text>
        <dbReference type="Rhea" id="RHEA:55040"/>
        <dbReference type="Rhea" id="RHEA-COMP:9623"/>
        <dbReference type="Rhea" id="RHEA-COMP:9685"/>
        <dbReference type="Rhea" id="RHEA-COMP:10800"/>
        <dbReference type="Rhea" id="RHEA-COMP:14074"/>
        <dbReference type="ChEBI" id="CHEBI:15378"/>
        <dbReference type="ChEBI" id="CHEBI:16526"/>
        <dbReference type="ChEBI" id="CHEBI:64479"/>
        <dbReference type="ChEBI" id="CHEBI:78449"/>
        <dbReference type="ChEBI" id="CHEBI:83989"/>
        <dbReference type="ChEBI" id="CHEBI:138538"/>
        <dbReference type="EC" id="2.3.1.179"/>
    </reaction>
</comment>
<dbReference type="InterPro" id="IPR020841">
    <property type="entry name" value="PKS_Beta-ketoAc_synthase_dom"/>
</dbReference>
<sequence length="424" mass="45174">MNTFSKTIQLRRVVVTGMGALTPIGNNIEDYWQGLMSGKSGADKITRFDPSNFKTQFACEVKGFEPNDHFDRKEARKMDLFTQFAMVSVEEAIKNAQLNLDTIDTNEVGVIWASGIGGLNTLQEEIIGFADRDRQPKFNPFLVPKMIADIAAGMISIKYGFRGVNYCTVSACASSTNALIDAFNFIRLGQAKIIVTGGSEASVNATGVGGFSAMKALSSNNENPTSASRPFDANRDGFVLGEGAGALILEDLEHALARNAPIYAEVIGGGTAADAYHITATHPEGLGAQLAMQRAMADADIGLADIDYINAHATSTPVGDVGEMKAISELFTDHLNNLDVSATKSMTGHLLGAAGAIEAVASILSIKNNMIPPTVNLDNRDENIDARLQLTPNTAKAKNVNIAMSNTFGFGGHNAIGVFKKFEQ</sequence>
<evidence type="ECO:0000256" key="12">
    <source>
        <dbReference type="PIRSR" id="PIRSR000447-1"/>
    </source>
</evidence>
<comment type="catalytic activity">
    <reaction evidence="11">
        <text>a fatty acyl-[ACP] + malonyl-[ACP] + H(+) = a 3-oxoacyl-[ACP] + holo-[ACP] + CO2</text>
        <dbReference type="Rhea" id="RHEA:22836"/>
        <dbReference type="Rhea" id="RHEA-COMP:9623"/>
        <dbReference type="Rhea" id="RHEA-COMP:9685"/>
        <dbReference type="Rhea" id="RHEA-COMP:9916"/>
        <dbReference type="Rhea" id="RHEA-COMP:14125"/>
        <dbReference type="ChEBI" id="CHEBI:15378"/>
        <dbReference type="ChEBI" id="CHEBI:16526"/>
        <dbReference type="ChEBI" id="CHEBI:64479"/>
        <dbReference type="ChEBI" id="CHEBI:78449"/>
        <dbReference type="ChEBI" id="CHEBI:78776"/>
        <dbReference type="ChEBI" id="CHEBI:138651"/>
    </reaction>
</comment>
<dbReference type="Gene3D" id="3.40.47.10">
    <property type="match status" value="1"/>
</dbReference>
<comment type="similarity">
    <text evidence="2 11 13">Belongs to the thiolase-like superfamily. Beta-ketoacyl-ACP synthases family.</text>
</comment>
<evidence type="ECO:0000256" key="4">
    <source>
        <dbReference type="ARBA" id="ARBA00014657"/>
    </source>
</evidence>
<reference evidence="15 16" key="1">
    <citation type="submission" date="2007-01" db="EMBL/GenBank/DDBJ databases">
        <authorList>
            <person name="Haygood M."/>
            <person name="Podell S."/>
            <person name="Anderson C."/>
            <person name="Hopkinson B."/>
            <person name="Roe K."/>
            <person name="Barbeau K."/>
            <person name="Gaasterland T."/>
            <person name="Ferriera S."/>
            <person name="Johnson J."/>
            <person name="Kravitz S."/>
            <person name="Beeson K."/>
            <person name="Sutton G."/>
            <person name="Rogers Y.-H."/>
            <person name="Friedman R."/>
            <person name="Frazier M."/>
            <person name="Venter J.C."/>
        </authorList>
    </citation>
    <scope>NUCLEOTIDE SEQUENCE [LARGE SCALE GENOMIC DNA]</scope>
    <source>
        <strain evidence="15 16">ATCC 23134</strain>
    </source>
</reference>
<dbReference type="PANTHER" id="PTHR11712">
    <property type="entry name" value="POLYKETIDE SYNTHASE-RELATED"/>
    <property type="match status" value="1"/>
</dbReference>
<keyword evidence="6 11" id="KW-0808">Transferase</keyword>
<dbReference type="NCBIfam" id="NF005589">
    <property type="entry name" value="PRK07314.1"/>
    <property type="match status" value="1"/>
</dbReference>
<comment type="pathway">
    <text evidence="1 11">Lipid metabolism; fatty acid biosynthesis.</text>
</comment>
<dbReference type="InterPro" id="IPR014031">
    <property type="entry name" value="Ketoacyl_synth_C"/>
</dbReference>
<dbReference type="InterPro" id="IPR014030">
    <property type="entry name" value="Ketoacyl_synth_N"/>
</dbReference>
<evidence type="ECO:0000313" key="15">
    <source>
        <dbReference type="EMBL" id="EAY28489.1"/>
    </source>
</evidence>
<dbReference type="InterPro" id="IPR016039">
    <property type="entry name" value="Thiolase-like"/>
</dbReference>
<organism evidence="15 16">
    <name type="scientific">Microscilla marina ATCC 23134</name>
    <dbReference type="NCBI Taxonomy" id="313606"/>
    <lineage>
        <taxon>Bacteria</taxon>
        <taxon>Pseudomonadati</taxon>
        <taxon>Bacteroidota</taxon>
        <taxon>Cytophagia</taxon>
        <taxon>Cytophagales</taxon>
        <taxon>Microscillaceae</taxon>
        <taxon>Microscilla</taxon>
    </lineage>
</organism>
<evidence type="ECO:0000256" key="13">
    <source>
        <dbReference type="RuleBase" id="RU003694"/>
    </source>
</evidence>
<dbReference type="FunFam" id="3.40.47.10:FF:000018">
    <property type="entry name" value="3-oxoacyl-[acyl-carrier-protein] synthase 2"/>
    <property type="match status" value="1"/>
</dbReference>
<dbReference type="Pfam" id="PF02801">
    <property type="entry name" value="Ketoacyl-synt_C"/>
    <property type="match status" value="1"/>
</dbReference>
<dbReference type="NCBIfam" id="TIGR03150">
    <property type="entry name" value="fabF"/>
    <property type="match status" value="1"/>
</dbReference>
<evidence type="ECO:0000256" key="5">
    <source>
        <dbReference type="ARBA" id="ARBA00022516"/>
    </source>
</evidence>
<evidence type="ECO:0000256" key="8">
    <source>
        <dbReference type="ARBA" id="ARBA00023098"/>
    </source>
</evidence>
<keyword evidence="8" id="KW-0443">Lipid metabolism</keyword>
<dbReference type="GO" id="GO:0005829">
    <property type="term" value="C:cytosol"/>
    <property type="evidence" value="ECO:0007669"/>
    <property type="project" value="TreeGrafter"/>
</dbReference>
<comment type="caution">
    <text evidence="15">The sequence shown here is derived from an EMBL/GenBank/DDBJ whole genome shotgun (WGS) entry which is preliminary data.</text>
</comment>
<evidence type="ECO:0000256" key="10">
    <source>
        <dbReference type="ARBA" id="ARBA00023315"/>
    </source>
</evidence>